<gene>
    <name evidence="1" type="ORF">BURPS1710A_0022</name>
</gene>
<evidence type="ECO:0000313" key="1">
    <source>
        <dbReference type="EMBL" id="EET08918.1"/>
    </source>
</evidence>
<reference evidence="1" key="1">
    <citation type="submission" date="2009-05" db="EMBL/GenBank/DDBJ databases">
        <authorList>
            <person name="Harkins D.M."/>
            <person name="DeShazer D."/>
            <person name="Woods D.E."/>
            <person name="Brinkac L.M."/>
            <person name="Brown K.A."/>
            <person name="Hung G.C."/>
            <person name="Tuanyok A."/>
            <person name="Zhang B."/>
            <person name="Nierman W.C."/>
        </authorList>
    </citation>
    <scope>NUCLEOTIDE SEQUENCE [LARGE SCALE GENOMIC DNA]</scope>
    <source>
        <strain evidence="1">1710a</strain>
    </source>
</reference>
<dbReference type="HOGENOM" id="CLU_3248402_0_0_4"/>
<protein>
    <submittedName>
        <fullName evidence="1">Uncharacterized protein</fullName>
    </submittedName>
</protein>
<dbReference type="AlphaFoldDB" id="A0A0E1W6X4"/>
<dbReference type="Proteomes" id="UP000001812">
    <property type="component" value="Chromosome I"/>
</dbReference>
<sequence length="42" mass="4851">MSSASLKLFGIFFERADVVRPAPPCFSCHRIRNGTKLAHYYY</sequence>
<organism evidence="1">
    <name type="scientific">Burkholderia pseudomallei 1710a</name>
    <dbReference type="NCBI Taxonomy" id="320371"/>
    <lineage>
        <taxon>Bacteria</taxon>
        <taxon>Pseudomonadati</taxon>
        <taxon>Pseudomonadota</taxon>
        <taxon>Betaproteobacteria</taxon>
        <taxon>Burkholderiales</taxon>
        <taxon>Burkholderiaceae</taxon>
        <taxon>Burkholderia</taxon>
        <taxon>pseudomallei group</taxon>
    </lineage>
</organism>
<accession>A0A0E1W6X4</accession>
<dbReference type="EMBL" id="CM000832">
    <property type="protein sequence ID" value="EET08918.1"/>
    <property type="molecule type" value="Genomic_DNA"/>
</dbReference>
<name>A0A0E1W6X4_BURPE</name>
<proteinExistence type="predicted"/>